<feature type="compositionally biased region" description="Polar residues" evidence="1">
    <location>
        <begin position="76"/>
        <end position="87"/>
    </location>
</feature>
<evidence type="ECO:0000313" key="2">
    <source>
        <dbReference type="EMBL" id="KIJ44153.1"/>
    </source>
</evidence>
<evidence type="ECO:0000256" key="1">
    <source>
        <dbReference type="SAM" id="MobiDB-lite"/>
    </source>
</evidence>
<dbReference type="PANTHER" id="PTHR24030">
    <property type="entry name" value="PROTEIN CMSS1"/>
    <property type="match status" value="1"/>
</dbReference>
<dbReference type="AlphaFoldDB" id="A0A0C9UM59"/>
<evidence type="ECO:0008006" key="4">
    <source>
        <dbReference type="Google" id="ProtNLM"/>
    </source>
</evidence>
<dbReference type="EMBL" id="KN837119">
    <property type="protein sequence ID" value="KIJ44153.1"/>
    <property type="molecule type" value="Genomic_DNA"/>
</dbReference>
<keyword evidence="3" id="KW-1185">Reference proteome</keyword>
<gene>
    <name evidence="2" type="ORF">M422DRAFT_228826</name>
</gene>
<dbReference type="HOGENOM" id="CLU_057568_1_0_1"/>
<dbReference type="Pfam" id="PF14617">
    <property type="entry name" value="CMS1"/>
    <property type="match status" value="1"/>
</dbReference>
<protein>
    <recommendedName>
        <fullName evidence="4">Protein CMS1</fullName>
    </recommendedName>
</protein>
<evidence type="ECO:0000313" key="3">
    <source>
        <dbReference type="Proteomes" id="UP000054279"/>
    </source>
</evidence>
<feature type="region of interest" description="Disordered" evidence="1">
    <location>
        <begin position="1"/>
        <end position="89"/>
    </location>
</feature>
<dbReference type="OrthoDB" id="1929311at2759"/>
<dbReference type="PANTHER" id="PTHR24030:SF0">
    <property type="entry name" value="PROTEIN CMSS1"/>
    <property type="match status" value="1"/>
</dbReference>
<dbReference type="Proteomes" id="UP000054279">
    <property type="component" value="Unassembled WGS sequence"/>
</dbReference>
<dbReference type="GO" id="GO:0005634">
    <property type="term" value="C:nucleus"/>
    <property type="evidence" value="ECO:0007669"/>
    <property type="project" value="TreeGrafter"/>
</dbReference>
<proteinExistence type="predicted"/>
<reference evidence="2 3" key="1">
    <citation type="submission" date="2014-06" db="EMBL/GenBank/DDBJ databases">
        <title>Evolutionary Origins and Diversification of the Mycorrhizal Mutualists.</title>
        <authorList>
            <consortium name="DOE Joint Genome Institute"/>
            <consortium name="Mycorrhizal Genomics Consortium"/>
            <person name="Kohler A."/>
            <person name="Kuo A."/>
            <person name="Nagy L.G."/>
            <person name="Floudas D."/>
            <person name="Copeland A."/>
            <person name="Barry K.W."/>
            <person name="Cichocki N."/>
            <person name="Veneault-Fourrey C."/>
            <person name="LaButti K."/>
            <person name="Lindquist E.A."/>
            <person name="Lipzen A."/>
            <person name="Lundell T."/>
            <person name="Morin E."/>
            <person name="Murat C."/>
            <person name="Riley R."/>
            <person name="Ohm R."/>
            <person name="Sun H."/>
            <person name="Tunlid A."/>
            <person name="Henrissat B."/>
            <person name="Grigoriev I.V."/>
            <person name="Hibbett D.S."/>
            <person name="Martin F."/>
        </authorList>
    </citation>
    <scope>NUCLEOTIDE SEQUENCE [LARGE SCALE GENOMIC DNA]</scope>
    <source>
        <strain evidence="2 3">SS14</strain>
    </source>
</reference>
<feature type="compositionally biased region" description="Basic and acidic residues" evidence="1">
    <location>
        <begin position="59"/>
        <end position="73"/>
    </location>
</feature>
<sequence>MPADDFEDDYVSDDSVAIYSEDEGQVLDGLDQPEKAAPTVDSIAEAEAKASKKRKRREKEKAKRAEKKRKLEDAGETQQTKSATSLSPEHAAEYLSTYQAKTYPKSSTLEMEDLRISADFIADTTQYDGLRTAEELGHIITQTFPRLLIRLGQTPKHNGAPTLIFIAAAALRVIDITRVLKKHRGTKGGEVAKLFAKHIKLQDHVAYLKRTKIGVAVGTPGRISQLLESESLTLPALTHIFIDSTFRDSKKRSMLDIPETRDELFRGVLGRQNIRDGLRAGKFQLVLF</sequence>
<feature type="compositionally biased region" description="Acidic residues" evidence="1">
    <location>
        <begin position="1"/>
        <end position="12"/>
    </location>
</feature>
<name>A0A0C9UM59_SPHS4</name>
<organism evidence="2 3">
    <name type="scientific">Sphaerobolus stellatus (strain SS14)</name>
    <dbReference type="NCBI Taxonomy" id="990650"/>
    <lineage>
        <taxon>Eukaryota</taxon>
        <taxon>Fungi</taxon>
        <taxon>Dikarya</taxon>
        <taxon>Basidiomycota</taxon>
        <taxon>Agaricomycotina</taxon>
        <taxon>Agaricomycetes</taxon>
        <taxon>Phallomycetidae</taxon>
        <taxon>Geastrales</taxon>
        <taxon>Sphaerobolaceae</taxon>
        <taxon>Sphaerobolus</taxon>
    </lineage>
</organism>
<accession>A0A0C9UM59</accession>
<dbReference type="GO" id="GO:0030686">
    <property type="term" value="C:90S preribosome"/>
    <property type="evidence" value="ECO:0007669"/>
    <property type="project" value="TreeGrafter"/>
</dbReference>
<dbReference type="InterPro" id="IPR032704">
    <property type="entry name" value="Cms1"/>
</dbReference>